<dbReference type="GO" id="GO:0000160">
    <property type="term" value="P:phosphorelay signal transduction system"/>
    <property type="evidence" value="ECO:0007669"/>
    <property type="project" value="InterPro"/>
</dbReference>
<comment type="caution">
    <text evidence="4">The sequence shown here is derived from an EMBL/GenBank/DDBJ whole genome shotgun (WGS) entry which is preliminary data.</text>
</comment>
<proteinExistence type="predicted"/>
<evidence type="ECO:0000313" key="5">
    <source>
        <dbReference type="Proteomes" id="UP000552757"/>
    </source>
</evidence>
<dbReference type="InterPro" id="IPR001789">
    <property type="entry name" value="Sig_transdc_resp-reg_receiver"/>
</dbReference>
<dbReference type="PANTHER" id="PTHR44591">
    <property type="entry name" value="STRESS RESPONSE REGULATOR PROTEIN 1"/>
    <property type="match status" value="1"/>
</dbReference>
<evidence type="ECO:0000256" key="1">
    <source>
        <dbReference type="ARBA" id="ARBA00022553"/>
    </source>
</evidence>
<dbReference type="SMART" id="SM00448">
    <property type="entry name" value="REC"/>
    <property type="match status" value="1"/>
</dbReference>
<sequence length="152" mass="15782">MFFGKGRWRIETAARKGAIRSILIVEDEPLVAFDHEHHLAQAGYRVAGTVDSRDGAIAVLNGGGVDLIIADVGLQGARGGIEVARVASDLGVPVLFATAACPLDARQWAVGCLAKPFSQRDLIAAIETVEALLANGAPAAIPPGMQIFPTSG</sequence>
<feature type="modified residue" description="4-aspartylphosphate" evidence="2">
    <location>
        <position position="71"/>
    </location>
</feature>
<accession>A0A7W6DDV3</accession>
<dbReference type="PANTHER" id="PTHR44591:SF21">
    <property type="entry name" value="TWO-COMPONENT RESPONSE REGULATOR"/>
    <property type="match status" value="1"/>
</dbReference>
<gene>
    <name evidence="4" type="ORF">GGR44_000400</name>
</gene>
<protein>
    <submittedName>
        <fullName evidence="4">DNA-binding response OmpR family regulator</fullName>
    </submittedName>
</protein>
<organism evidence="4 5">
    <name type="scientific">Sphingobium fontiphilum</name>
    <dbReference type="NCBI Taxonomy" id="944425"/>
    <lineage>
        <taxon>Bacteria</taxon>
        <taxon>Pseudomonadati</taxon>
        <taxon>Pseudomonadota</taxon>
        <taxon>Alphaproteobacteria</taxon>
        <taxon>Sphingomonadales</taxon>
        <taxon>Sphingomonadaceae</taxon>
        <taxon>Sphingobium</taxon>
    </lineage>
</organism>
<reference evidence="4 5" key="1">
    <citation type="submission" date="2020-08" db="EMBL/GenBank/DDBJ databases">
        <title>Genomic Encyclopedia of Type Strains, Phase IV (KMG-IV): sequencing the most valuable type-strain genomes for metagenomic binning, comparative biology and taxonomic classification.</title>
        <authorList>
            <person name="Goeker M."/>
        </authorList>
    </citation>
    <scope>NUCLEOTIDE SEQUENCE [LARGE SCALE GENOMIC DNA]</scope>
    <source>
        <strain evidence="4 5">DSM 29348</strain>
    </source>
</reference>
<evidence type="ECO:0000259" key="3">
    <source>
        <dbReference type="PROSITE" id="PS50110"/>
    </source>
</evidence>
<keyword evidence="1 2" id="KW-0597">Phosphoprotein</keyword>
<dbReference type="GO" id="GO:0003677">
    <property type="term" value="F:DNA binding"/>
    <property type="evidence" value="ECO:0007669"/>
    <property type="project" value="UniProtKB-KW"/>
</dbReference>
<evidence type="ECO:0000256" key="2">
    <source>
        <dbReference type="PROSITE-ProRule" id="PRU00169"/>
    </source>
</evidence>
<dbReference type="InterPro" id="IPR050595">
    <property type="entry name" value="Bact_response_regulator"/>
</dbReference>
<dbReference type="AlphaFoldDB" id="A0A7W6DDV3"/>
<evidence type="ECO:0000313" key="4">
    <source>
        <dbReference type="EMBL" id="MBB3980769.1"/>
    </source>
</evidence>
<name>A0A7W6DDV3_9SPHN</name>
<dbReference type="SUPFAM" id="SSF52172">
    <property type="entry name" value="CheY-like"/>
    <property type="match status" value="1"/>
</dbReference>
<keyword evidence="5" id="KW-1185">Reference proteome</keyword>
<keyword evidence="4" id="KW-0238">DNA-binding</keyword>
<dbReference type="PROSITE" id="PS50110">
    <property type="entry name" value="RESPONSE_REGULATORY"/>
    <property type="match status" value="1"/>
</dbReference>
<dbReference type="InterPro" id="IPR011006">
    <property type="entry name" value="CheY-like_superfamily"/>
</dbReference>
<dbReference type="Gene3D" id="3.40.50.2300">
    <property type="match status" value="1"/>
</dbReference>
<dbReference type="RefSeq" id="WP_183953758.1">
    <property type="nucleotide sequence ID" value="NZ_JACIEB010000001.1"/>
</dbReference>
<feature type="domain" description="Response regulatory" evidence="3">
    <location>
        <begin position="21"/>
        <end position="130"/>
    </location>
</feature>
<dbReference type="Pfam" id="PF00072">
    <property type="entry name" value="Response_reg"/>
    <property type="match status" value="1"/>
</dbReference>
<dbReference type="Proteomes" id="UP000552757">
    <property type="component" value="Unassembled WGS sequence"/>
</dbReference>
<dbReference type="EMBL" id="JACIEB010000001">
    <property type="protein sequence ID" value="MBB3980769.1"/>
    <property type="molecule type" value="Genomic_DNA"/>
</dbReference>